<dbReference type="PROSITE" id="PS51642">
    <property type="entry name" value="HEMOPEXIN_2"/>
    <property type="match status" value="4"/>
</dbReference>
<keyword evidence="2" id="KW-0964">Secreted</keyword>
<dbReference type="InterPro" id="IPR036375">
    <property type="entry name" value="Hemopexin-like_dom_sf"/>
</dbReference>
<dbReference type="InterPro" id="IPR051298">
    <property type="entry name" value="Heme_transport/Cell_adhesion"/>
</dbReference>
<feature type="repeat" description="Hemopexin" evidence="6">
    <location>
        <begin position="341"/>
        <end position="390"/>
    </location>
</feature>
<dbReference type="EMBL" id="CATNWA010014841">
    <property type="protein sequence ID" value="CAI9576565.1"/>
    <property type="molecule type" value="Genomic_DNA"/>
</dbReference>
<dbReference type="InterPro" id="IPR000585">
    <property type="entry name" value="Hemopexin-like_dom"/>
</dbReference>
<keyword evidence="3" id="KW-0732">Signal</keyword>
<dbReference type="CDD" id="cd00094">
    <property type="entry name" value="HX"/>
    <property type="match status" value="1"/>
</dbReference>
<evidence type="ECO:0000313" key="7">
    <source>
        <dbReference type="EMBL" id="CAI9576565.1"/>
    </source>
</evidence>
<dbReference type="PANTHER" id="PTHR22917:SF9">
    <property type="entry name" value="HEMOPEXIN"/>
    <property type="match status" value="1"/>
</dbReference>
<protein>
    <recommendedName>
        <fullName evidence="9">Hemopexin</fullName>
    </recommendedName>
</protein>
<reference evidence="7" key="1">
    <citation type="submission" date="2023-05" db="EMBL/GenBank/DDBJ databases">
        <authorList>
            <person name="Stuckert A."/>
        </authorList>
    </citation>
    <scope>NUCLEOTIDE SEQUENCE</scope>
</reference>
<keyword evidence="4" id="KW-0677">Repeat</keyword>
<feature type="repeat" description="Hemopexin" evidence="6">
    <location>
        <begin position="89"/>
        <end position="135"/>
    </location>
</feature>
<feature type="repeat" description="Hemopexin" evidence="6">
    <location>
        <begin position="36"/>
        <end position="88"/>
    </location>
</feature>
<keyword evidence="8" id="KW-1185">Reference proteome</keyword>
<accession>A0ABN9DV97</accession>
<evidence type="ECO:0000256" key="3">
    <source>
        <dbReference type="ARBA" id="ARBA00022729"/>
    </source>
</evidence>
<dbReference type="SMART" id="SM00120">
    <property type="entry name" value="HX"/>
    <property type="match status" value="6"/>
</dbReference>
<keyword evidence="5" id="KW-0325">Glycoprotein</keyword>
<gene>
    <name evidence="7" type="ORF">SPARVUS_LOCUS8549148</name>
</gene>
<name>A0ABN9DV97_9NEOB</name>
<sequence length="390" mass="44989">MALDDKGTMYYFRGDYVWLGFQGPARRINETWQGLMGPIDAAVRNHNQEHPLKHQRIYLFKGSKVWSYFEGNLVAGFPRLISQEFPGIPDHLNAAVECHKGECRQDSILFFKDDKVYVYSPQEDPALKQKTWTNLGPCTAAVRWMEKYYCFNGINFTRFDPVTGERLSPRPLDTRDYFVRCPGRGHADAARQNTTHMSILNRCSNRPFEAFSSDDKSRTYAFRSGWYFRLDSRKDGWHAWPLNHTWRTLEGVVDAAFSYRNHMYFIQGSQVIIYSTDQIYIPVAAYPKPIQEEWEVPGVTAVDAAFTCPHSSDLYLIRGNRMFLVDLNTRKQSGAARTIIHSEVDSAMCNVHGLYIFHGPSYYHYRDVKELLAATEAPTAENIASYFLDC</sequence>
<dbReference type="Gene3D" id="2.110.10.10">
    <property type="entry name" value="Hemopexin-like domain"/>
    <property type="match status" value="2"/>
</dbReference>
<dbReference type="InterPro" id="IPR018487">
    <property type="entry name" value="Hemopexin-like_repeat"/>
</dbReference>
<dbReference type="Proteomes" id="UP001162483">
    <property type="component" value="Unassembled WGS sequence"/>
</dbReference>
<evidence type="ECO:0000256" key="6">
    <source>
        <dbReference type="PROSITE-ProRule" id="PRU01011"/>
    </source>
</evidence>
<evidence type="ECO:0000256" key="5">
    <source>
        <dbReference type="ARBA" id="ARBA00023180"/>
    </source>
</evidence>
<organism evidence="7 8">
    <name type="scientific">Staurois parvus</name>
    <dbReference type="NCBI Taxonomy" id="386267"/>
    <lineage>
        <taxon>Eukaryota</taxon>
        <taxon>Metazoa</taxon>
        <taxon>Chordata</taxon>
        <taxon>Craniata</taxon>
        <taxon>Vertebrata</taxon>
        <taxon>Euteleostomi</taxon>
        <taxon>Amphibia</taxon>
        <taxon>Batrachia</taxon>
        <taxon>Anura</taxon>
        <taxon>Neobatrachia</taxon>
        <taxon>Ranoidea</taxon>
        <taxon>Ranidae</taxon>
        <taxon>Staurois</taxon>
    </lineage>
</organism>
<evidence type="ECO:0000256" key="2">
    <source>
        <dbReference type="ARBA" id="ARBA00022525"/>
    </source>
</evidence>
<evidence type="ECO:0000313" key="8">
    <source>
        <dbReference type="Proteomes" id="UP001162483"/>
    </source>
</evidence>
<comment type="caution">
    <text evidence="7">The sequence shown here is derived from an EMBL/GenBank/DDBJ whole genome shotgun (WGS) entry which is preliminary data.</text>
</comment>
<dbReference type="SUPFAM" id="SSF50923">
    <property type="entry name" value="Hemopexin-like domain"/>
    <property type="match status" value="2"/>
</dbReference>
<dbReference type="PANTHER" id="PTHR22917">
    <property type="entry name" value="HEMOPEXIN DOMAIN-CONTAINING PROTEIN"/>
    <property type="match status" value="1"/>
</dbReference>
<evidence type="ECO:0000256" key="1">
    <source>
        <dbReference type="ARBA" id="ARBA00004613"/>
    </source>
</evidence>
<proteinExistence type="predicted"/>
<feature type="repeat" description="Hemopexin" evidence="6">
    <location>
        <begin position="250"/>
        <end position="297"/>
    </location>
</feature>
<comment type="subcellular location">
    <subcellularLocation>
        <location evidence="1">Secreted</location>
    </subcellularLocation>
</comment>
<evidence type="ECO:0008006" key="9">
    <source>
        <dbReference type="Google" id="ProtNLM"/>
    </source>
</evidence>
<evidence type="ECO:0000256" key="4">
    <source>
        <dbReference type="ARBA" id="ARBA00022737"/>
    </source>
</evidence>
<dbReference type="Pfam" id="PF00045">
    <property type="entry name" value="Hemopexin"/>
    <property type="match status" value="2"/>
</dbReference>